<evidence type="ECO:0000256" key="1">
    <source>
        <dbReference type="PIRSR" id="PIRSR640198-1"/>
    </source>
</evidence>
<dbReference type="InterPro" id="IPR049514">
    <property type="entry name" value="Fic-like_C"/>
</dbReference>
<dbReference type="Pfam" id="PF02661">
    <property type="entry name" value="Fic"/>
    <property type="match status" value="1"/>
</dbReference>
<evidence type="ECO:0000256" key="2">
    <source>
        <dbReference type="PIRSR" id="PIRSR640198-2"/>
    </source>
</evidence>
<proteinExistence type="predicted"/>
<dbReference type="KEGG" id="trc:DYE49_03610"/>
<keyword evidence="2" id="KW-0067">ATP-binding</keyword>
<feature type="domain" description="Fido" evidence="4">
    <location>
        <begin position="98"/>
        <end position="241"/>
    </location>
</feature>
<gene>
    <name evidence="5" type="ORF">DYE49_03610</name>
</gene>
<dbReference type="InterPro" id="IPR036597">
    <property type="entry name" value="Fido-like_dom_sf"/>
</dbReference>
<dbReference type="InterPro" id="IPR040198">
    <property type="entry name" value="Fido_containing"/>
</dbReference>
<dbReference type="PROSITE" id="PS51459">
    <property type="entry name" value="FIDO"/>
    <property type="match status" value="1"/>
</dbReference>
<feature type="binding site" evidence="2">
    <location>
        <begin position="182"/>
        <end position="189"/>
    </location>
    <ligand>
        <name>ATP</name>
        <dbReference type="ChEBI" id="CHEBI:30616"/>
    </ligand>
</feature>
<dbReference type="PANTHER" id="PTHR13504">
    <property type="entry name" value="FIDO DOMAIN-CONTAINING PROTEIN DDB_G0283145"/>
    <property type="match status" value="1"/>
</dbReference>
<dbReference type="InterPro" id="IPR003812">
    <property type="entry name" value="Fido"/>
</dbReference>
<dbReference type="Proteomes" id="UP000593591">
    <property type="component" value="Chromosome"/>
</dbReference>
<sequence>MYKPTFSISIYMLSKVISITEKLGRITSFQSLKRMPALRHNNTIKSIHSSLVIEANSLSLDQVRDVIEGKLVLGSQKEIQEVKNAYQAYSMIDQFDCYREEDLKKAHKILTNLIQADAGKYRNHGEGVYDGDKLIFMAPGANMVPSLMFDLFEWLAHDEETPKLIKSCVFHYEFVFIHPFGDGNGRTARLWQNVLLTRWNPVFQYIPIESQINKYQDEYYKAIALCHTKGNSDIFIEFMLRMIDEVLDDVLSNVKRESQNISDQVNRLLEVMEADIPLSANEIMARLHIKSKETLRNTYLNPAIENGLIKMTLPDKRNSKNQKYYK</sequence>
<evidence type="ECO:0000259" key="4">
    <source>
        <dbReference type="PROSITE" id="PS51459"/>
    </source>
</evidence>
<evidence type="ECO:0000313" key="6">
    <source>
        <dbReference type="Proteomes" id="UP000593591"/>
    </source>
</evidence>
<dbReference type="AlphaFoldDB" id="A0A7M1XN89"/>
<dbReference type="PANTHER" id="PTHR13504:SF38">
    <property type="entry name" value="FIDO DOMAIN-CONTAINING PROTEIN"/>
    <property type="match status" value="1"/>
</dbReference>
<feature type="site" description="Important for autoinhibition of adenylyltransferase activity" evidence="3">
    <location>
        <position position="54"/>
    </location>
</feature>
<accession>A0A7M1XN89</accession>
<evidence type="ECO:0000313" key="5">
    <source>
        <dbReference type="EMBL" id="QOS39592.1"/>
    </source>
</evidence>
<dbReference type="Gene3D" id="1.10.3290.10">
    <property type="entry name" value="Fido-like domain"/>
    <property type="match status" value="1"/>
</dbReference>
<dbReference type="Pfam" id="PF21247">
    <property type="entry name" value="Fic-like_C"/>
    <property type="match status" value="1"/>
</dbReference>
<dbReference type="SUPFAM" id="SSF140931">
    <property type="entry name" value="Fic-like"/>
    <property type="match status" value="1"/>
</dbReference>
<dbReference type="EMBL" id="CP031517">
    <property type="protein sequence ID" value="QOS39592.1"/>
    <property type="molecule type" value="Genomic_DNA"/>
</dbReference>
<evidence type="ECO:0000256" key="3">
    <source>
        <dbReference type="PIRSR" id="PIRSR640198-3"/>
    </source>
</evidence>
<organism evidence="5 6">
    <name type="scientific">Treponema rectale</name>
    <dbReference type="NCBI Taxonomy" id="744512"/>
    <lineage>
        <taxon>Bacteria</taxon>
        <taxon>Pseudomonadati</taxon>
        <taxon>Spirochaetota</taxon>
        <taxon>Spirochaetia</taxon>
        <taxon>Spirochaetales</taxon>
        <taxon>Treponemataceae</taxon>
        <taxon>Treponema</taxon>
    </lineage>
</organism>
<protein>
    <submittedName>
        <fullName evidence="5">Fic family protein</fullName>
    </submittedName>
</protein>
<name>A0A7M1XN89_9SPIR</name>
<feature type="active site" evidence="1">
    <location>
        <position position="178"/>
    </location>
</feature>
<reference evidence="5 6" key="1">
    <citation type="submission" date="2018-08" db="EMBL/GenBank/DDBJ databases">
        <title>The first complete genome of Treponema rectale (CHPAT), a commensal spirochete of the bovine rectum.</title>
        <authorList>
            <person name="Staton G.J."/>
            <person name="Clegg S.R."/>
            <person name="Carter S.D."/>
            <person name="Radford A.D."/>
            <person name="Darby A."/>
            <person name="Hall N."/>
            <person name="Birtles R.J."/>
            <person name="Evans N.J."/>
        </authorList>
    </citation>
    <scope>NUCLEOTIDE SEQUENCE [LARGE SCALE GENOMIC DNA]</scope>
    <source>
        <strain evidence="5 6">CHPA</strain>
    </source>
</reference>
<feature type="binding site" evidence="2">
    <location>
        <begin position="219"/>
        <end position="220"/>
    </location>
    <ligand>
        <name>ATP</name>
        <dbReference type="ChEBI" id="CHEBI:30616"/>
    </ligand>
</feature>
<dbReference type="GO" id="GO:0005524">
    <property type="term" value="F:ATP binding"/>
    <property type="evidence" value="ECO:0007669"/>
    <property type="project" value="UniProtKB-KW"/>
</dbReference>
<keyword evidence="2" id="KW-0547">Nucleotide-binding</keyword>